<protein>
    <submittedName>
        <fullName evidence="2">39S ribosomal protein L37, mitochondrial isoform X1</fullName>
    </submittedName>
</protein>
<accession>A0A6P7TBZ6</accession>
<evidence type="ECO:0000313" key="1">
    <source>
        <dbReference type="Proteomes" id="UP000515154"/>
    </source>
</evidence>
<keyword evidence="2" id="KW-0689">Ribosomal protein</keyword>
<reference evidence="2" key="1">
    <citation type="submission" date="2025-08" db="UniProtKB">
        <authorList>
            <consortium name="RefSeq"/>
        </authorList>
    </citation>
    <scope>IDENTIFICATION</scope>
</reference>
<dbReference type="InterPro" id="IPR052482">
    <property type="entry name" value="mtLSU_mL37"/>
</dbReference>
<organism evidence="1 2">
    <name type="scientific">Octopus sinensis</name>
    <name type="common">East Asian common octopus</name>
    <dbReference type="NCBI Taxonomy" id="2607531"/>
    <lineage>
        <taxon>Eukaryota</taxon>
        <taxon>Metazoa</taxon>
        <taxon>Spiralia</taxon>
        <taxon>Lophotrochozoa</taxon>
        <taxon>Mollusca</taxon>
        <taxon>Cephalopoda</taxon>
        <taxon>Coleoidea</taxon>
        <taxon>Octopodiformes</taxon>
        <taxon>Octopoda</taxon>
        <taxon>Incirrata</taxon>
        <taxon>Octopodidae</taxon>
        <taxon>Octopus</taxon>
    </lineage>
</organism>
<proteinExistence type="predicted"/>
<dbReference type="AlphaFoldDB" id="A0A6P7TBZ6"/>
<dbReference type="PANTHER" id="PTHR15889:SF2">
    <property type="entry name" value="LARGE RIBOSOMAL SUBUNIT PROTEIN ML37"/>
    <property type="match status" value="1"/>
</dbReference>
<dbReference type="PANTHER" id="PTHR15889">
    <property type="entry name" value="MITOCHONDRIAL RIBOSOMAL PROTEIN L37"/>
    <property type="match status" value="1"/>
</dbReference>
<evidence type="ECO:0000313" key="2">
    <source>
        <dbReference type="RefSeq" id="XP_029647840.1"/>
    </source>
</evidence>
<keyword evidence="2" id="KW-0687">Ribonucleoprotein</keyword>
<gene>
    <name evidence="2" type="primary">LOC115221761</name>
</gene>
<dbReference type="GO" id="GO:0005739">
    <property type="term" value="C:mitochondrion"/>
    <property type="evidence" value="ECO:0007669"/>
    <property type="project" value="TreeGrafter"/>
</dbReference>
<name>A0A6P7TBZ6_9MOLL</name>
<dbReference type="KEGG" id="osn:115221761"/>
<keyword evidence="1" id="KW-1185">Reference proteome</keyword>
<dbReference type="GO" id="GO:0005840">
    <property type="term" value="C:ribosome"/>
    <property type="evidence" value="ECO:0007669"/>
    <property type="project" value="UniProtKB-KW"/>
</dbReference>
<sequence>MRITVVVCALHRGPLIKRLWKTRGRFVEPQRVIPKPLLKSNVEIIDPCAKPKLPPWEPPVKDDIRWWKPPPLEEQDNYHKDPMYLYFQKCRLLEGLKQARILTKCAQFPGFPPDLKEKIGKVTIPNQDLLVQRNIMFSQVWHSNYKKLPKRIDKSKPGFKFSREYGIPGLQASQLLLSNLLRLCNTQTKIFPDILTDYQLVKSSFLRSHITYDNKLIQIVGNSEALLLSKQPLPNFASNDVIEASANAALPDIYPVSPMIDIPKMHIYRTDETSGFHSGESNDLQYYPHTLFITYNNRWNCSQNCARSLLYLTGYAVNEAKRRFGANVRQLPEPINLQCVNMNDSTFNFLFLQLNTLDFQTADGIKNLLWCDPHNLLFYKKFRQPWLGKSSRKNKYLDYNAEVFQKFLAVYLNGMQQNV</sequence>
<dbReference type="Proteomes" id="UP000515154">
    <property type="component" value="Linkage group LG18"/>
</dbReference>
<dbReference type="RefSeq" id="XP_029647840.1">
    <property type="nucleotide sequence ID" value="XM_029791980.2"/>
</dbReference>